<organism evidence="2 3">
    <name type="scientific">Thalassiosira oceanica</name>
    <name type="common">Marine diatom</name>
    <dbReference type="NCBI Taxonomy" id="159749"/>
    <lineage>
        <taxon>Eukaryota</taxon>
        <taxon>Sar</taxon>
        <taxon>Stramenopiles</taxon>
        <taxon>Ochrophyta</taxon>
        <taxon>Bacillariophyta</taxon>
        <taxon>Coscinodiscophyceae</taxon>
        <taxon>Thalassiosirophycidae</taxon>
        <taxon>Thalassiosirales</taxon>
        <taxon>Thalassiosiraceae</taxon>
        <taxon>Thalassiosira</taxon>
    </lineage>
</organism>
<feature type="region of interest" description="Disordered" evidence="1">
    <location>
        <begin position="107"/>
        <end position="221"/>
    </location>
</feature>
<protein>
    <submittedName>
        <fullName evidence="2">Uncharacterized protein</fullName>
    </submittedName>
</protein>
<dbReference type="EMBL" id="AGNL01022709">
    <property type="protein sequence ID" value="EJK59552.1"/>
    <property type="molecule type" value="Genomic_DNA"/>
</dbReference>
<keyword evidence="3" id="KW-1185">Reference proteome</keyword>
<evidence type="ECO:0000313" key="3">
    <source>
        <dbReference type="Proteomes" id="UP000266841"/>
    </source>
</evidence>
<evidence type="ECO:0000313" key="2">
    <source>
        <dbReference type="EMBL" id="EJK59552.1"/>
    </source>
</evidence>
<name>K0SM73_THAOC</name>
<reference evidence="2 3" key="1">
    <citation type="journal article" date="2012" name="Genome Biol.">
        <title>Genome and low-iron response of an oceanic diatom adapted to chronic iron limitation.</title>
        <authorList>
            <person name="Lommer M."/>
            <person name="Specht M."/>
            <person name="Roy A.S."/>
            <person name="Kraemer L."/>
            <person name="Andreson R."/>
            <person name="Gutowska M.A."/>
            <person name="Wolf J."/>
            <person name="Bergner S.V."/>
            <person name="Schilhabel M.B."/>
            <person name="Klostermeier U.C."/>
            <person name="Beiko R.G."/>
            <person name="Rosenstiel P."/>
            <person name="Hippler M."/>
            <person name="Laroche J."/>
        </authorList>
    </citation>
    <scope>NUCLEOTIDE SEQUENCE [LARGE SCALE GENOMIC DNA]</scope>
    <source>
        <strain evidence="2 3">CCMP1005</strain>
    </source>
</reference>
<evidence type="ECO:0000256" key="1">
    <source>
        <dbReference type="SAM" id="MobiDB-lite"/>
    </source>
</evidence>
<gene>
    <name evidence="2" type="ORF">THAOC_20205</name>
</gene>
<sequence>MKIEVADRPGKWLYGEPSAWGSRNGPPSDPGRPVKRVFVENSAVASVRECPLSAKRGPRRTSSCRTRPVVRIGRKVASRKALVELYKSHPIDEFGSTELALALARKAAQRDDSRDTQTGCRVVSKRHPARCSDDSRPTQLARGRRGREERHAAYCGGGRSARYDGRGGGASSCRPGTASSIDPPPRPPAGDVIPPPFPPRPSLRGTAPLALRARSASAVTS</sequence>
<comment type="caution">
    <text evidence="2">The sequence shown here is derived from an EMBL/GenBank/DDBJ whole genome shotgun (WGS) entry which is preliminary data.</text>
</comment>
<feature type="non-terminal residue" evidence="2">
    <location>
        <position position="221"/>
    </location>
</feature>
<accession>K0SM73</accession>
<feature type="compositionally biased region" description="Low complexity" evidence="1">
    <location>
        <begin position="209"/>
        <end position="221"/>
    </location>
</feature>
<feature type="compositionally biased region" description="Pro residues" evidence="1">
    <location>
        <begin position="182"/>
        <end position="201"/>
    </location>
</feature>
<dbReference type="Proteomes" id="UP000266841">
    <property type="component" value="Unassembled WGS sequence"/>
</dbReference>
<proteinExistence type="predicted"/>
<dbReference type="AlphaFoldDB" id="K0SM73"/>